<dbReference type="InterPro" id="IPR003593">
    <property type="entry name" value="AAA+_ATPase"/>
</dbReference>
<organism evidence="9 10">
    <name type="scientific">Levilinea saccharolytica</name>
    <dbReference type="NCBI Taxonomy" id="229921"/>
    <lineage>
        <taxon>Bacteria</taxon>
        <taxon>Bacillati</taxon>
        <taxon>Chloroflexota</taxon>
        <taxon>Anaerolineae</taxon>
        <taxon>Anaerolineales</taxon>
        <taxon>Anaerolineaceae</taxon>
        <taxon>Levilinea</taxon>
    </lineage>
</organism>
<gene>
    <name evidence="9" type="ORF">ADN01_13975</name>
</gene>
<dbReference type="Proteomes" id="UP000050501">
    <property type="component" value="Unassembled WGS sequence"/>
</dbReference>
<keyword evidence="10" id="KW-1185">Reference proteome</keyword>
<evidence type="ECO:0000256" key="1">
    <source>
        <dbReference type="ARBA" id="ARBA00004202"/>
    </source>
</evidence>
<dbReference type="Pfam" id="PF00005">
    <property type="entry name" value="ABC_tran"/>
    <property type="match status" value="1"/>
</dbReference>
<keyword evidence="7" id="KW-0472">Membrane</keyword>
<keyword evidence="5" id="KW-0547">Nucleotide-binding</keyword>
<sequence>MKPVTGQKTLLSVRHLSVGYESEGKLLPAVEDVHFDLREGEVLGLVGESGCGKTTLMLSLLRLLPVAGRITRGEVRFGGQDLLDLSETEMSQVRWRDIAMIFQGAMNALNPVLPVEQQISEAIRRHDASVSAAQATRRVEELLEMVGITANRKDQYPFQFSGGMRQRVMIAMALACRPQVLIADEPTTALDVMIQAQILELLLELRERLGLAVILVTHDLGVVAEICDTVLVMYGGMTAEYSDVDRVYNHAVHPYTQNLLKAFPDLSQPNARLISIPGYPPRLDALPSGCRFSPRCPAAFERCHQETPGLYTVEEGHTARCFLVEGKV</sequence>
<evidence type="ECO:0000313" key="10">
    <source>
        <dbReference type="Proteomes" id="UP000050501"/>
    </source>
</evidence>
<dbReference type="SUPFAM" id="SSF52540">
    <property type="entry name" value="P-loop containing nucleoside triphosphate hydrolases"/>
    <property type="match status" value="1"/>
</dbReference>
<dbReference type="PANTHER" id="PTHR43297:SF2">
    <property type="entry name" value="DIPEPTIDE TRANSPORT ATP-BINDING PROTEIN DPPD"/>
    <property type="match status" value="1"/>
</dbReference>
<comment type="subcellular location">
    <subcellularLocation>
        <location evidence="1">Cell membrane</location>
        <topology evidence="1">Peripheral membrane protein</topology>
    </subcellularLocation>
</comment>
<dbReference type="Pfam" id="PF08352">
    <property type="entry name" value="oligo_HPY"/>
    <property type="match status" value="1"/>
</dbReference>
<dbReference type="GO" id="GO:0015833">
    <property type="term" value="P:peptide transport"/>
    <property type="evidence" value="ECO:0007669"/>
    <property type="project" value="InterPro"/>
</dbReference>
<dbReference type="AlphaFoldDB" id="A0A0P6X9Y5"/>
<dbReference type="InterPro" id="IPR003439">
    <property type="entry name" value="ABC_transporter-like_ATP-bd"/>
</dbReference>
<evidence type="ECO:0000256" key="7">
    <source>
        <dbReference type="ARBA" id="ARBA00023136"/>
    </source>
</evidence>
<dbReference type="InterPro" id="IPR050388">
    <property type="entry name" value="ABC_Ni/Peptide_Import"/>
</dbReference>
<evidence type="ECO:0000256" key="6">
    <source>
        <dbReference type="ARBA" id="ARBA00022840"/>
    </source>
</evidence>
<dbReference type="SMART" id="SM00382">
    <property type="entry name" value="AAA"/>
    <property type="match status" value="1"/>
</dbReference>
<dbReference type="PROSITE" id="PS00211">
    <property type="entry name" value="ABC_TRANSPORTER_1"/>
    <property type="match status" value="1"/>
</dbReference>
<reference evidence="9 10" key="1">
    <citation type="submission" date="2015-07" db="EMBL/GenBank/DDBJ databases">
        <title>Genome sequence of Levilinea saccharolytica DSM 16555.</title>
        <authorList>
            <person name="Hemp J."/>
            <person name="Ward L.M."/>
            <person name="Pace L.A."/>
            <person name="Fischer W.W."/>
        </authorList>
    </citation>
    <scope>NUCLEOTIDE SEQUENCE [LARGE SCALE GENOMIC DNA]</scope>
    <source>
        <strain evidence="9 10">KIBI-1</strain>
    </source>
</reference>
<dbReference type="PROSITE" id="PS50893">
    <property type="entry name" value="ABC_TRANSPORTER_2"/>
    <property type="match status" value="1"/>
</dbReference>
<dbReference type="PATRIC" id="fig|229921.5.peg.1600"/>
<dbReference type="PANTHER" id="PTHR43297">
    <property type="entry name" value="OLIGOPEPTIDE TRANSPORT ATP-BINDING PROTEIN APPD"/>
    <property type="match status" value="1"/>
</dbReference>
<evidence type="ECO:0000256" key="2">
    <source>
        <dbReference type="ARBA" id="ARBA00005417"/>
    </source>
</evidence>
<evidence type="ECO:0000259" key="8">
    <source>
        <dbReference type="PROSITE" id="PS50893"/>
    </source>
</evidence>
<dbReference type="GO" id="GO:0005886">
    <property type="term" value="C:plasma membrane"/>
    <property type="evidence" value="ECO:0007669"/>
    <property type="project" value="UniProtKB-SubCell"/>
</dbReference>
<dbReference type="InterPro" id="IPR027417">
    <property type="entry name" value="P-loop_NTPase"/>
</dbReference>
<proteinExistence type="inferred from homology"/>
<dbReference type="CDD" id="cd03257">
    <property type="entry name" value="ABC_NikE_OppD_transporters"/>
    <property type="match status" value="1"/>
</dbReference>
<evidence type="ECO:0000313" key="9">
    <source>
        <dbReference type="EMBL" id="KPL79597.1"/>
    </source>
</evidence>
<dbReference type="Gene3D" id="3.40.50.300">
    <property type="entry name" value="P-loop containing nucleotide triphosphate hydrolases"/>
    <property type="match status" value="1"/>
</dbReference>
<name>A0A0P6X9Y5_9CHLR</name>
<comment type="similarity">
    <text evidence="2">Belongs to the ABC transporter superfamily.</text>
</comment>
<evidence type="ECO:0000256" key="5">
    <source>
        <dbReference type="ARBA" id="ARBA00022741"/>
    </source>
</evidence>
<evidence type="ECO:0000256" key="4">
    <source>
        <dbReference type="ARBA" id="ARBA00022475"/>
    </source>
</evidence>
<dbReference type="InterPro" id="IPR013563">
    <property type="entry name" value="Oligopep_ABC_C"/>
</dbReference>
<dbReference type="GO" id="GO:0016887">
    <property type="term" value="F:ATP hydrolysis activity"/>
    <property type="evidence" value="ECO:0007669"/>
    <property type="project" value="InterPro"/>
</dbReference>
<evidence type="ECO:0000256" key="3">
    <source>
        <dbReference type="ARBA" id="ARBA00022448"/>
    </source>
</evidence>
<keyword evidence="4" id="KW-1003">Cell membrane</keyword>
<dbReference type="InterPro" id="IPR017871">
    <property type="entry name" value="ABC_transporter-like_CS"/>
</dbReference>
<protein>
    <recommendedName>
        <fullName evidence="8">ABC transporter domain-containing protein</fullName>
    </recommendedName>
</protein>
<dbReference type="STRING" id="229921.ADN01_13975"/>
<keyword evidence="6" id="KW-0067">ATP-binding</keyword>
<accession>A0A0P6X9Y5</accession>
<dbReference type="RefSeq" id="WP_062417818.1">
    <property type="nucleotide sequence ID" value="NZ_DF967974.1"/>
</dbReference>
<dbReference type="GO" id="GO:0005524">
    <property type="term" value="F:ATP binding"/>
    <property type="evidence" value="ECO:0007669"/>
    <property type="project" value="UniProtKB-KW"/>
</dbReference>
<keyword evidence="3" id="KW-0813">Transport</keyword>
<dbReference type="OrthoDB" id="8481147at2"/>
<comment type="caution">
    <text evidence="9">The sequence shown here is derived from an EMBL/GenBank/DDBJ whole genome shotgun (WGS) entry which is preliminary data.</text>
</comment>
<feature type="domain" description="ABC transporter" evidence="8">
    <location>
        <begin position="13"/>
        <end position="260"/>
    </location>
</feature>
<dbReference type="NCBIfam" id="TIGR01727">
    <property type="entry name" value="oligo_HPY"/>
    <property type="match status" value="1"/>
</dbReference>
<dbReference type="FunFam" id="3.40.50.300:FF:000016">
    <property type="entry name" value="Oligopeptide ABC transporter ATP-binding component"/>
    <property type="match status" value="1"/>
</dbReference>
<dbReference type="EMBL" id="LGCM01000047">
    <property type="protein sequence ID" value="KPL79597.1"/>
    <property type="molecule type" value="Genomic_DNA"/>
</dbReference>